<organism evidence="2 3">
    <name type="scientific">Kwoniella newhampshirensis</name>
    <dbReference type="NCBI Taxonomy" id="1651941"/>
    <lineage>
        <taxon>Eukaryota</taxon>
        <taxon>Fungi</taxon>
        <taxon>Dikarya</taxon>
        <taxon>Basidiomycota</taxon>
        <taxon>Agaricomycotina</taxon>
        <taxon>Tremellomycetes</taxon>
        <taxon>Tremellales</taxon>
        <taxon>Cryptococcaceae</taxon>
        <taxon>Kwoniella</taxon>
    </lineage>
</organism>
<dbReference type="Proteomes" id="UP001388673">
    <property type="component" value="Unassembled WGS sequence"/>
</dbReference>
<keyword evidence="3" id="KW-1185">Reference proteome</keyword>
<dbReference type="SUPFAM" id="SSF51735">
    <property type="entry name" value="NAD(P)-binding Rossmann-fold domains"/>
    <property type="match status" value="1"/>
</dbReference>
<feature type="signal peptide" evidence="1">
    <location>
        <begin position="1"/>
        <end position="19"/>
    </location>
</feature>
<dbReference type="GO" id="GO:0004029">
    <property type="term" value="F:aldehyde dehydrogenase (NAD+) activity"/>
    <property type="evidence" value="ECO:0007669"/>
    <property type="project" value="TreeGrafter"/>
</dbReference>
<dbReference type="Gene3D" id="3.40.50.720">
    <property type="entry name" value="NAD(P)-binding Rossmann-like Domain"/>
    <property type="match status" value="1"/>
</dbReference>
<reference evidence="2 3" key="1">
    <citation type="journal article" date="2024" name="bioRxiv">
        <title>Comparative genomics of Cryptococcus and Kwoniella reveals pathogenesis evolution and contrasting karyotype dynamics via intercentromeric recombination or chromosome fusion.</title>
        <authorList>
            <person name="Coelho M.A."/>
            <person name="David-Palma M."/>
            <person name="Shea T."/>
            <person name="Bowers K."/>
            <person name="McGinley-Smith S."/>
            <person name="Mohammad A.W."/>
            <person name="Gnirke A."/>
            <person name="Yurkov A.M."/>
            <person name="Nowrousian M."/>
            <person name="Sun S."/>
            <person name="Cuomo C.A."/>
            <person name="Heitman J."/>
        </authorList>
    </citation>
    <scope>NUCLEOTIDE SEQUENCE [LARGE SCALE GENOMIC DNA]</scope>
    <source>
        <strain evidence="2 3">CBS 13917</strain>
    </source>
</reference>
<proteinExistence type="predicted"/>
<keyword evidence="1" id="KW-0732">Signal</keyword>
<accession>A0AAW0YI85</accession>
<protein>
    <recommendedName>
        <fullName evidence="4">NAD-dependent epimerase/dehydratase domain-containing protein</fullName>
    </recommendedName>
</protein>
<evidence type="ECO:0000256" key="1">
    <source>
        <dbReference type="SAM" id="SignalP"/>
    </source>
</evidence>
<sequence>MKVFILGATGFLGLPAAEAFVRAGHIVYGSTRSESSAARKLAPVEIIPVVCDPHTDEGRAKWGKVAAKCDVVIDCLTATGPNDAVTTFKSFVSHLDRPRGSPKPTYIYTSGLWINARGMGGLDEWTDERQPTSTYNEAVQWRPLVEGPILESDKVYGIVIRAGVVYGKDGSLFGPYIFEPALAASKTSDKIFETVVENDSRVATIHTDDCADLYLRVAERAQICGGQIFLASNPATERLTDILDAAVRVSGCKGYKDKGASNAWDKAWVSTALIKPSLGYALTGWVPRKMSLVDGMDIYWAAWFANKELQK</sequence>
<comment type="caution">
    <text evidence="2">The sequence shown here is derived from an EMBL/GenBank/DDBJ whole genome shotgun (WGS) entry which is preliminary data.</text>
</comment>
<dbReference type="InterPro" id="IPR036291">
    <property type="entry name" value="NAD(P)-bd_dom_sf"/>
</dbReference>
<dbReference type="GeneID" id="92182592"/>
<feature type="chain" id="PRO_5043373705" description="NAD-dependent epimerase/dehydratase domain-containing protein" evidence="1">
    <location>
        <begin position="20"/>
        <end position="311"/>
    </location>
</feature>
<evidence type="ECO:0000313" key="2">
    <source>
        <dbReference type="EMBL" id="KAK8847476.1"/>
    </source>
</evidence>
<dbReference type="InterPro" id="IPR051783">
    <property type="entry name" value="NAD(P)-dependent_oxidoreduct"/>
</dbReference>
<name>A0AAW0YI85_9TREE</name>
<dbReference type="AlphaFoldDB" id="A0AAW0YI85"/>
<evidence type="ECO:0008006" key="4">
    <source>
        <dbReference type="Google" id="ProtNLM"/>
    </source>
</evidence>
<dbReference type="PANTHER" id="PTHR48079:SF3">
    <property type="entry name" value="NAD-DEPENDENT EPIMERASE_DEHYDRATASE DOMAIN-CONTAINING PROTEIN"/>
    <property type="match status" value="1"/>
</dbReference>
<dbReference type="PANTHER" id="PTHR48079">
    <property type="entry name" value="PROTEIN YEEZ"/>
    <property type="match status" value="1"/>
</dbReference>
<evidence type="ECO:0000313" key="3">
    <source>
        <dbReference type="Proteomes" id="UP001388673"/>
    </source>
</evidence>
<dbReference type="EMBL" id="JBCAWK010000010">
    <property type="protein sequence ID" value="KAK8847476.1"/>
    <property type="molecule type" value="Genomic_DNA"/>
</dbReference>
<dbReference type="KEGG" id="kne:92182592"/>
<dbReference type="GO" id="GO:0005737">
    <property type="term" value="C:cytoplasm"/>
    <property type="evidence" value="ECO:0007669"/>
    <property type="project" value="TreeGrafter"/>
</dbReference>
<gene>
    <name evidence="2" type="ORF">IAR55_005334</name>
</gene>
<dbReference type="RefSeq" id="XP_066800994.1">
    <property type="nucleotide sequence ID" value="XM_066948426.1"/>
</dbReference>